<reference evidence="3" key="1">
    <citation type="submission" date="2021-12" db="EMBL/GenBank/DDBJ databases">
        <authorList>
            <person name="Rodrigo-Torres L."/>
            <person name="Arahal R. D."/>
            <person name="Lucena T."/>
        </authorList>
    </citation>
    <scope>NUCLEOTIDE SEQUENCE</scope>
    <source>
        <strain evidence="3">CECT 8267</strain>
    </source>
</reference>
<comment type="caution">
    <text evidence="3">The sequence shown here is derived from an EMBL/GenBank/DDBJ whole genome shotgun (WGS) entry which is preliminary data.</text>
</comment>
<name>A0ABM9AD86_9GAMM</name>
<organism evidence="3 4">
    <name type="scientific">Sinobacterium norvegicum</name>
    <dbReference type="NCBI Taxonomy" id="1641715"/>
    <lineage>
        <taxon>Bacteria</taxon>
        <taxon>Pseudomonadati</taxon>
        <taxon>Pseudomonadota</taxon>
        <taxon>Gammaproteobacteria</taxon>
        <taxon>Cellvibrionales</taxon>
        <taxon>Spongiibacteraceae</taxon>
        <taxon>Sinobacterium</taxon>
    </lineage>
</organism>
<dbReference type="InterPro" id="IPR009057">
    <property type="entry name" value="Homeodomain-like_sf"/>
</dbReference>
<evidence type="ECO:0000256" key="1">
    <source>
        <dbReference type="ARBA" id="ARBA00023125"/>
    </source>
</evidence>
<sequence>MRQDTAATRAKILTVAEKLFAAKGVEHVTLGEINDKSGQKNRSALQYHFGGKQQLVDAIMEKYLLKITADRNQLLDAIDRDGEVTSRLVAEAIVIPLANCLSIPGGLSYIQIAAQLIGKQHFPHLFLSDIESHFSSERIWGYISQVQQAIPEALIFSRVIVTLSALFHSLASYAQAVQSPQALPQGLDNELFVLSLVDSVQALLEQSPSAQTLAKAQAIVKG</sequence>
<evidence type="ECO:0000313" key="4">
    <source>
        <dbReference type="Proteomes" id="UP000838100"/>
    </source>
</evidence>
<evidence type="ECO:0000313" key="3">
    <source>
        <dbReference type="EMBL" id="CAH0991168.1"/>
    </source>
</evidence>
<dbReference type="Proteomes" id="UP000838100">
    <property type="component" value="Unassembled WGS sequence"/>
</dbReference>
<accession>A0ABM9AD86</accession>
<protein>
    <recommendedName>
        <fullName evidence="2">HTH tetR-type domain-containing protein</fullName>
    </recommendedName>
</protein>
<dbReference type="EMBL" id="CAKLPX010000001">
    <property type="protein sequence ID" value="CAH0991168.1"/>
    <property type="molecule type" value="Genomic_DNA"/>
</dbReference>
<dbReference type="InterPro" id="IPR001647">
    <property type="entry name" value="HTH_TetR"/>
</dbReference>
<dbReference type="SUPFAM" id="SSF46689">
    <property type="entry name" value="Homeodomain-like"/>
    <property type="match status" value="1"/>
</dbReference>
<evidence type="ECO:0000259" key="2">
    <source>
        <dbReference type="Pfam" id="PF00440"/>
    </source>
</evidence>
<keyword evidence="1" id="KW-0238">DNA-binding</keyword>
<dbReference type="RefSeq" id="WP_237443825.1">
    <property type="nucleotide sequence ID" value="NZ_CAKLPX010000001.1"/>
</dbReference>
<keyword evidence="4" id="KW-1185">Reference proteome</keyword>
<feature type="domain" description="HTH tetR-type" evidence="2">
    <location>
        <begin position="12"/>
        <end position="59"/>
    </location>
</feature>
<gene>
    <name evidence="3" type="ORF">SIN8267_01270</name>
</gene>
<dbReference type="Gene3D" id="1.10.357.10">
    <property type="entry name" value="Tetracycline Repressor, domain 2"/>
    <property type="match status" value="1"/>
</dbReference>
<dbReference type="Pfam" id="PF00440">
    <property type="entry name" value="TetR_N"/>
    <property type="match status" value="1"/>
</dbReference>
<proteinExistence type="predicted"/>